<keyword evidence="3" id="KW-1185">Reference proteome</keyword>
<proteinExistence type="predicted"/>
<accession>A0A8E2EIZ1</accession>
<keyword evidence="1" id="KW-0812">Transmembrane</keyword>
<protein>
    <submittedName>
        <fullName evidence="2">Uncharacterized protein</fullName>
    </submittedName>
</protein>
<dbReference type="OrthoDB" id="10254418at2759"/>
<reference evidence="2 3" key="1">
    <citation type="journal article" date="2016" name="Nat. Commun.">
        <title>Ectomycorrhizal ecology is imprinted in the genome of the dominant symbiotic fungus Cenococcum geophilum.</title>
        <authorList>
            <consortium name="DOE Joint Genome Institute"/>
            <person name="Peter M."/>
            <person name="Kohler A."/>
            <person name="Ohm R.A."/>
            <person name="Kuo A."/>
            <person name="Krutzmann J."/>
            <person name="Morin E."/>
            <person name="Arend M."/>
            <person name="Barry K.W."/>
            <person name="Binder M."/>
            <person name="Choi C."/>
            <person name="Clum A."/>
            <person name="Copeland A."/>
            <person name="Grisel N."/>
            <person name="Haridas S."/>
            <person name="Kipfer T."/>
            <person name="LaButti K."/>
            <person name="Lindquist E."/>
            <person name="Lipzen A."/>
            <person name="Maire R."/>
            <person name="Meier B."/>
            <person name="Mihaltcheva S."/>
            <person name="Molinier V."/>
            <person name="Murat C."/>
            <person name="Poggeler S."/>
            <person name="Quandt C.A."/>
            <person name="Sperisen C."/>
            <person name="Tritt A."/>
            <person name="Tisserant E."/>
            <person name="Crous P.W."/>
            <person name="Henrissat B."/>
            <person name="Nehls U."/>
            <person name="Egli S."/>
            <person name="Spatafora J.W."/>
            <person name="Grigoriev I.V."/>
            <person name="Martin F.M."/>
        </authorList>
    </citation>
    <scope>NUCLEOTIDE SEQUENCE [LARGE SCALE GENOMIC DNA]</scope>
    <source>
        <strain evidence="2 3">CBS 459.81</strain>
    </source>
</reference>
<feature type="transmembrane region" description="Helical" evidence="1">
    <location>
        <begin position="39"/>
        <end position="59"/>
    </location>
</feature>
<organism evidence="2 3">
    <name type="scientific">Lepidopterella palustris CBS 459.81</name>
    <dbReference type="NCBI Taxonomy" id="1314670"/>
    <lineage>
        <taxon>Eukaryota</taxon>
        <taxon>Fungi</taxon>
        <taxon>Dikarya</taxon>
        <taxon>Ascomycota</taxon>
        <taxon>Pezizomycotina</taxon>
        <taxon>Dothideomycetes</taxon>
        <taxon>Pleosporomycetidae</taxon>
        <taxon>Mytilinidiales</taxon>
        <taxon>Argynnaceae</taxon>
        <taxon>Lepidopterella</taxon>
    </lineage>
</organism>
<evidence type="ECO:0000313" key="3">
    <source>
        <dbReference type="Proteomes" id="UP000250266"/>
    </source>
</evidence>
<name>A0A8E2EIZ1_9PEZI</name>
<gene>
    <name evidence="2" type="ORF">K432DRAFT_400810</name>
</gene>
<dbReference type="AlphaFoldDB" id="A0A8E2EIZ1"/>
<evidence type="ECO:0000256" key="1">
    <source>
        <dbReference type="SAM" id="Phobius"/>
    </source>
</evidence>
<keyword evidence="1" id="KW-0472">Membrane</keyword>
<keyword evidence="1" id="KW-1133">Transmembrane helix</keyword>
<evidence type="ECO:0000313" key="2">
    <source>
        <dbReference type="EMBL" id="OCK84862.1"/>
    </source>
</evidence>
<dbReference type="Proteomes" id="UP000250266">
    <property type="component" value="Unassembled WGS sequence"/>
</dbReference>
<sequence length="82" mass="8974">MAMDTLRTGTAGLLFGAALASSGVWSPEVIITQMQLQDFHMVKVFLTASAISAVILPFFERTGLLRCRAKDSSSYGWLGRYD</sequence>
<dbReference type="EMBL" id="KV744829">
    <property type="protein sequence ID" value="OCK84862.1"/>
    <property type="molecule type" value="Genomic_DNA"/>
</dbReference>